<dbReference type="SUPFAM" id="SSF55811">
    <property type="entry name" value="Nudix"/>
    <property type="match status" value="1"/>
</dbReference>
<evidence type="ECO:0000256" key="8">
    <source>
        <dbReference type="ARBA" id="ARBA00022842"/>
    </source>
</evidence>
<feature type="domain" description="Nudix hydrolase" evidence="13">
    <location>
        <begin position="49"/>
        <end position="188"/>
    </location>
</feature>
<evidence type="ECO:0000256" key="5">
    <source>
        <dbReference type="ARBA" id="ARBA00016377"/>
    </source>
</evidence>
<comment type="subunit">
    <text evidence="4">Homodimer.</text>
</comment>
<evidence type="ECO:0000256" key="9">
    <source>
        <dbReference type="ARBA" id="ARBA00032162"/>
    </source>
</evidence>
<dbReference type="GO" id="GO:0019693">
    <property type="term" value="P:ribose phosphate metabolic process"/>
    <property type="evidence" value="ECO:0007669"/>
    <property type="project" value="TreeGrafter"/>
</dbReference>
<dbReference type="GO" id="GO:0046872">
    <property type="term" value="F:metal ion binding"/>
    <property type="evidence" value="ECO:0007669"/>
    <property type="project" value="UniProtKB-KW"/>
</dbReference>
<comment type="similarity">
    <text evidence="3">Belongs to the Nudix hydrolase family. NudK subfamily.</text>
</comment>
<dbReference type="CDD" id="cd24157">
    <property type="entry name" value="NUDIX_GDPMK"/>
    <property type="match status" value="1"/>
</dbReference>
<evidence type="ECO:0000256" key="1">
    <source>
        <dbReference type="ARBA" id="ARBA00000847"/>
    </source>
</evidence>
<proteinExistence type="inferred from homology"/>
<evidence type="ECO:0000256" key="4">
    <source>
        <dbReference type="ARBA" id="ARBA00011738"/>
    </source>
</evidence>
<evidence type="ECO:0000256" key="12">
    <source>
        <dbReference type="PIRSR" id="PIRSR604385-3"/>
    </source>
</evidence>
<accession>A0A199P853</accession>
<dbReference type="PANTHER" id="PTHR11839">
    <property type="entry name" value="UDP/ADP-SUGAR PYROPHOSPHATASE"/>
    <property type="match status" value="1"/>
</dbReference>
<dbReference type="GO" id="GO:0005829">
    <property type="term" value="C:cytosol"/>
    <property type="evidence" value="ECO:0007669"/>
    <property type="project" value="TreeGrafter"/>
</dbReference>
<feature type="binding site" evidence="11">
    <location>
        <position position="91"/>
    </location>
    <ligand>
        <name>Mg(2+)</name>
        <dbReference type="ChEBI" id="CHEBI:18420"/>
        <label>1</label>
    </ligand>
</feature>
<dbReference type="FunFam" id="3.90.79.10:FF:000010">
    <property type="entry name" value="GDP-mannose pyrophosphatase NudK"/>
    <property type="match status" value="1"/>
</dbReference>
<dbReference type="EMBL" id="LWSU01000037">
    <property type="protein sequence ID" value="OAX57190.1"/>
    <property type="molecule type" value="Genomic_DNA"/>
</dbReference>
<feature type="binding site" evidence="11">
    <location>
        <position position="159"/>
    </location>
    <ligand>
        <name>Mg(2+)</name>
        <dbReference type="ChEBI" id="CHEBI:18420"/>
        <label>1</label>
    </ligand>
</feature>
<sequence>MNPFPAGNPRVRIRDIAVLSDNWYVLRKVSFDFQRNDGSWQTLSREAYDRGNGATILLYSRAKQTVLLTRQFRLPTLLNGNPDGMLIEACAGLLDQHDAQTCIRKETEEETGYRIENVRKVFEAFMSPGSVTERLYFFVGEYYDRDKVGAGGGVAAEGEEIEVLELSLDAALAMIGSGAIADGKTIMLLQYAKLHGVLGSRAFLSAF</sequence>
<dbReference type="GO" id="GO:0016818">
    <property type="term" value="F:hydrolase activity, acting on acid anhydrides, in phosphorus-containing anhydrides"/>
    <property type="evidence" value="ECO:0007669"/>
    <property type="project" value="InterPro"/>
</dbReference>
<dbReference type="Gene3D" id="3.90.79.10">
    <property type="entry name" value="Nucleoside Triphosphate Pyrophosphohydrolase"/>
    <property type="match status" value="1"/>
</dbReference>
<evidence type="ECO:0000259" key="13">
    <source>
        <dbReference type="PROSITE" id="PS51462"/>
    </source>
</evidence>
<feature type="short sequence motif" description="Nudix box" evidence="12">
    <location>
        <begin position="92"/>
        <end position="113"/>
    </location>
</feature>
<evidence type="ECO:0000256" key="7">
    <source>
        <dbReference type="ARBA" id="ARBA00022801"/>
    </source>
</evidence>
<evidence type="ECO:0000256" key="10">
    <source>
        <dbReference type="ARBA" id="ARBA00032272"/>
    </source>
</evidence>
<dbReference type="Proteomes" id="UP000093858">
    <property type="component" value="Unassembled WGS sequence"/>
</dbReference>
<organism evidence="14 15">
    <name type="scientific">Xanthomonas graminis pv. poae</name>
    <dbReference type="NCBI Taxonomy" id="227946"/>
    <lineage>
        <taxon>Bacteria</taxon>
        <taxon>Pseudomonadati</taxon>
        <taxon>Pseudomonadota</taxon>
        <taxon>Gammaproteobacteria</taxon>
        <taxon>Lysobacterales</taxon>
        <taxon>Lysobacteraceae</taxon>
        <taxon>Xanthomonas</taxon>
        <taxon>Xanthomonas translucens group</taxon>
        <taxon>Xanthomonas graminis</taxon>
    </lineage>
</organism>
<dbReference type="PROSITE" id="PS51462">
    <property type="entry name" value="NUDIX"/>
    <property type="match status" value="1"/>
</dbReference>
<comment type="catalytic activity">
    <reaction evidence="1">
        <text>GDP-alpha-D-mannose + H2O = alpha-D-mannose 1-phosphate + GMP + 2 H(+)</text>
        <dbReference type="Rhea" id="RHEA:27978"/>
        <dbReference type="ChEBI" id="CHEBI:15377"/>
        <dbReference type="ChEBI" id="CHEBI:15378"/>
        <dbReference type="ChEBI" id="CHEBI:57527"/>
        <dbReference type="ChEBI" id="CHEBI:58115"/>
        <dbReference type="ChEBI" id="CHEBI:58409"/>
    </reaction>
</comment>
<keyword evidence="6 11" id="KW-0479">Metal-binding</keyword>
<dbReference type="InterPro" id="IPR015797">
    <property type="entry name" value="NUDIX_hydrolase-like_dom_sf"/>
</dbReference>
<evidence type="ECO:0000313" key="15">
    <source>
        <dbReference type="Proteomes" id="UP000093858"/>
    </source>
</evidence>
<dbReference type="Pfam" id="PF00293">
    <property type="entry name" value="NUDIX"/>
    <property type="match status" value="1"/>
</dbReference>
<comment type="caution">
    <text evidence="14">The sequence shown here is derived from an EMBL/GenBank/DDBJ whole genome shotgun (WGS) entry which is preliminary data.</text>
</comment>
<feature type="binding site" evidence="11">
    <location>
        <position position="110"/>
    </location>
    <ligand>
        <name>Mg(2+)</name>
        <dbReference type="ChEBI" id="CHEBI:18420"/>
        <label>1</label>
    </ligand>
</feature>
<dbReference type="RefSeq" id="WP_064538397.1">
    <property type="nucleotide sequence ID" value="NZ_LWSU01000037.1"/>
</dbReference>
<dbReference type="PANTHER" id="PTHR11839:SF18">
    <property type="entry name" value="NUDIX HYDROLASE DOMAIN-CONTAINING PROTEIN"/>
    <property type="match status" value="1"/>
</dbReference>
<evidence type="ECO:0000313" key="14">
    <source>
        <dbReference type="EMBL" id="OAX57190.1"/>
    </source>
</evidence>
<dbReference type="AlphaFoldDB" id="A0A199P853"/>
<dbReference type="InterPro" id="IPR000086">
    <property type="entry name" value="NUDIX_hydrolase_dom"/>
</dbReference>
<keyword evidence="8 11" id="KW-0460">Magnesium</keyword>
<keyword evidence="7" id="KW-0378">Hydrolase</keyword>
<evidence type="ECO:0000256" key="2">
    <source>
        <dbReference type="ARBA" id="ARBA00001946"/>
    </source>
</evidence>
<dbReference type="GO" id="GO:0006753">
    <property type="term" value="P:nucleoside phosphate metabolic process"/>
    <property type="evidence" value="ECO:0007669"/>
    <property type="project" value="TreeGrafter"/>
</dbReference>
<evidence type="ECO:0000256" key="3">
    <source>
        <dbReference type="ARBA" id="ARBA00007275"/>
    </source>
</evidence>
<reference evidence="14 15" key="1">
    <citation type="submission" date="2016-04" db="EMBL/GenBank/DDBJ databases">
        <title>Xanthomonas translucens phylogeny.</title>
        <authorList>
            <person name="Langlois P."/>
        </authorList>
    </citation>
    <scope>NUCLEOTIDE SEQUENCE [LARGE SCALE GENOMIC DNA]</scope>
    <source>
        <strain evidence="14 15">B99</strain>
    </source>
</reference>
<feature type="binding site" evidence="11">
    <location>
        <position position="106"/>
    </location>
    <ligand>
        <name>Mg(2+)</name>
        <dbReference type="ChEBI" id="CHEBI:18420"/>
        <label>1</label>
    </ligand>
</feature>
<protein>
    <recommendedName>
        <fullName evidence="5">GDP-mannose pyrophosphatase</fullName>
    </recommendedName>
    <alternativeName>
        <fullName evidence="9">GDP-mannose hydrolase</fullName>
    </alternativeName>
    <alternativeName>
        <fullName evidence="10">GDPMK</fullName>
    </alternativeName>
</protein>
<evidence type="ECO:0000256" key="6">
    <source>
        <dbReference type="ARBA" id="ARBA00022723"/>
    </source>
</evidence>
<dbReference type="NCBIfam" id="TIGR00052">
    <property type="entry name" value="nudix-type nucleoside diphosphatase, YffH/AdpP family"/>
    <property type="match status" value="1"/>
</dbReference>
<comment type="cofactor">
    <cofactor evidence="2 11">
        <name>Mg(2+)</name>
        <dbReference type="ChEBI" id="CHEBI:18420"/>
    </cofactor>
</comment>
<gene>
    <name evidence="14" type="ORF">A6R73_10975</name>
</gene>
<evidence type="ECO:0000256" key="11">
    <source>
        <dbReference type="PIRSR" id="PIRSR604385-2"/>
    </source>
</evidence>
<dbReference type="InterPro" id="IPR004385">
    <property type="entry name" value="NDP_pyrophosphatase"/>
</dbReference>
<name>A0A199P853_9XANT</name>